<feature type="region of interest" description="Disordered" evidence="1">
    <location>
        <begin position="167"/>
        <end position="201"/>
    </location>
</feature>
<protein>
    <submittedName>
        <fullName evidence="2">Uncharacterized protein</fullName>
    </submittedName>
</protein>
<gene>
    <name evidence="2" type="ORF">PsYK624_122660</name>
</gene>
<keyword evidence="3" id="KW-1185">Reference proteome</keyword>
<dbReference type="Proteomes" id="UP000703269">
    <property type="component" value="Unassembled WGS sequence"/>
</dbReference>
<evidence type="ECO:0000313" key="3">
    <source>
        <dbReference type="Proteomes" id="UP000703269"/>
    </source>
</evidence>
<reference evidence="2 3" key="1">
    <citation type="submission" date="2021-08" db="EMBL/GenBank/DDBJ databases">
        <title>Draft Genome Sequence of Phanerochaete sordida strain YK-624.</title>
        <authorList>
            <person name="Mori T."/>
            <person name="Dohra H."/>
            <person name="Suzuki T."/>
            <person name="Kawagishi H."/>
            <person name="Hirai H."/>
        </authorList>
    </citation>
    <scope>NUCLEOTIDE SEQUENCE [LARGE SCALE GENOMIC DNA]</scope>
    <source>
        <strain evidence="2 3">YK-624</strain>
    </source>
</reference>
<dbReference type="AlphaFoldDB" id="A0A9P3LIE7"/>
<comment type="caution">
    <text evidence="2">The sequence shown here is derived from an EMBL/GenBank/DDBJ whole genome shotgun (WGS) entry which is preliminary data.</text>
</comment>
<evidence type="ECO:0000313" key="2">
    <source>
        <dbReference type="EMBL" id="GJE96073.1"/>
    </source>
</evidence>
<sequence length="201" mass="21778">MPKLSRSITSLSSPAADERLLSATANLNKAKLRILQFRTYDDDLFAWKPCAEAQPARAVLGQSLRRLRALDGDLFPAPRMHWLWAAVTAANAQEGAVPLTRFRTLVARDEVPPLAHFLDASGAQLLAPRLDFRLDSSWRVQNTADAGQSAIISRTSPADIPVHLQHRTRAGSGSSRAPACAASKPTYLAPQRTAPTTSSDS</sequence>
<proteinExistence type="predicted"/>
<evidence type="ECO:0000256" key="1">
    <source>
        <dbReference type="SAM" id="MobiDB-lite"/>
    </source>
</evidence>
<organism evidence="2 3">
    <name type="scientific">Phanerochaete sordida</name>
    <dbReference type="NCBI Taxonomy" id="48140"/>
    <lineage>
        <taxon>Eukaryota</taxon>
        <taxon>Fungi</taxon>
        <taxon>Dikarya</taxon>
        <taxon>Basidiomycota</taxon>
        <taxon>Agaricomycotina</taxon>
        <taxon>Agaricomycetes</taxon>
        <taxon>Polyporales</taxon>
        <taxon>Phanerochaetaceae</taxon>
        <taxon>Phanerochaete</taxon>
    </lineage>
</organism>
<dbReference type="EMBL" id="BPQB01000055">
    <property type="protein sequence ID" value="GJE96073.1"/>
    <property type="molecule type" value="Genomic_DNA"/>
</dbReference>
<name>A0A9P3LIE7_9APHY</name>
<accession>A0A9P3LIE7</accession>